<sequence>MNVVSAVLLFILVWTFSPVCQAAADDDGDFSVSCDDVTGSVGKEVNLTCSVSLKNTECCIKEYKFKYSEINNEAEICKESPVNPCDQRNSFTCSYTPTTALKEQFRFFVQTKCGQKKKEFTVAITDDFSVSCDDVTGTVGKEVNLTCSVSLHNTECCVTGYKFKYSEIYNKPENCAEMFPVKSCDQRNSFTCSYTSAKAMTEKFRFVLLSECGWETTEFTVDISDVIVSCDEVTGFVGKEVTFNCSISLQGTSCCVLMYMFQYPNDSVICKEKAPVNPCKQRNSFTCSYTPTTAMTEQFRIFVQTPCGTEISKFTVDITGPIKPEINNEAPGEKVNISKIISRTSPPDTEVDLGSKVSVIAAVVGCFILIIIVIIIRNKKPNFNNSYGFQNSIILDIRHDEDNNDHPEDVINDSV</sequence>
<dbReference type="AlphaFoldDB" id="A0A498NPE3"/>
<feature type="transmembrane region" description="Helical" evidence="1">
    <location>
        <begin position="357"/>
        <end position="376"/>
    </location>
</feature>
<keyword evidence="1" id="KW-0812">Transmembrane</keyword>
<gene>
    <name evidence="3" type="ORF">ROHU_004213</name>
</gene>
<organism evidence="3 4">
    <name type="scientific">Labeo rohita</name>
    <name type="common">Indian major carp</name>
    <name type="synonym">Cyprinus rohita</name>
    <dbReference type="NCBI Taxonomy" id="84645"/>
    <lineage>
        <taxon>Eukaryota</taxon>
        <taxon>Metazoa</taxon>
        <taxon>Chordata</taxon>
        <taxon>Craniata</taxon>
        <taxon>Vertebrata</taxon>
        <taxon>Euteleostomi</taxon>
        <taxon>Actinopterygii</taxon>
        <taxon>Neopterygii</taxon>
        <taxon>Teleostei</taxon>
        <taxon>Ostariophysi</taxon>
        <taxon>Cypriniformes</taxon>
        <taxon>Cyprinidae</taxon>
        <taxon>Labeoninae</taxon>
        <taxon>Labeonini</taxon>
        <taxon>Labeo</taxon>
    </lineage>
</organism>
<proteinExistence type="predicted"/>
<name>A0A498NPE3_LABRO</name>
<reference evidence="3 4" key="1">
    <citation type="submission" date="2018-03" db="EMBL/GenBank/DDBJ databases">
        <title>Draft genome sequence of Rohu Carp (Labeo rohita).</title>
        <authorList>
            <person name="Das P."/>
            <person name="Kushwaha B."/>
            <person name="Joshi C.G."/>
            <person name="Kumar D."/>
            <person name="Nagpure N.S."/>
            <person name="Sahoo L."/>
            <person name="Das S.P."/>
            <person name="Bit A."/>
            <person name="Patnaik S."/>
            <person name="Meher P.K."/>
            <person name="Jayasankar P."/>
            <person name="Koringa P.G."/>
            <person name="Patel N.V."/>
            <person name="Hinsu A.T."/>
            <person name="Kumar R."/>
            <person name="Pandey M."/>
            <person name="Agarwal S."/>
            <person name="Srivastava S."/>
            <person name="Singh M."/>
            <person name="Iquebal M.A."/>
            <person name="Jaiswal S."/>
            <person name="Angadi U.B."/>
            <person name="Kumar N."/>
            <person name="Raza M."/>
            <person name="Shah T.M."/>
            <person name="Rai A."/>
            <person name="Jena J.K."/>
        </authorList>
    </citation>
    <scope>NUCLEOTIDE SEQUENCE [LARGE SCALE GENOMIC DNA]</scope>
    <source>
        <strain evidence="3">DASCIFA01</strain>
        <tissue evidence="3">Testis</tissue>
    </source>
</reference>
<keyword evidence="2" id="KW-0732">Signal</keyword>
<evidence type="ECO:0000256" key="2">
    <source>
        <dbReference type="SAM" id="SignalP"/>
    </source>
</evidence>
<evidence type="ECO:0000313" key="4">
    <source>
        <dbReference type="Proteomes" id="UP000290572"/>
    </source>
</evidence>
<keyword evidence="1" id="KW-0472">Membrane</keyword>
<protein>
    <submittedName>
        <fullName evidence="3">Uncharacterized protein</fullName>
    </submittedName>
</protein>
<evidence type="ECO:0000313" key="3">
    <source>
        <dbReference type="EMBL" id="RXN33930.1"/>
    </source>
</evidence>
<feature type="signal peptide" evidence="2">
    <location>
        <begin position="1"/>
        <end position="22"/>
    </location>
</feature>
<keyword evidence="4" id="KW-1185">Reference proteome</keyword>
<accession>A0A498NPE3</accession>
<keyword evidence="1" id="KW-1133">Transmembrane helix</keyword>
<dbReference type="EMBL" id="QBIY01011231">
    <property type="protein sequence ID" value="RXN33930.1"/>
    <property type="molecule type" value="Genomic_DNA"/>
</dbReference>
<dbReference type="Proteomes" id="UP000290572">
    <property type="component" value="Unassembled WGS sequence"/>
</dbReference>
<feature type="chain" id="PRO_5019797455" evidence="2">
    <location>
        <begin position="23"/>
        <end position="415"/>
    </location>
</feature>
<evidence type="ECO:0000256" key="1">
    <source>
        <dbReference type="SAM" id="Phobius"/>
    </source>
</evidence>
<comment type="caution">
    <text evidence="3">The sequence shown here is derived from an EMBL/GenBank/DDBJ whole genome shotgun (WGS) entry which is preliminary data.</text>
</comment>